<organism evidence="2 3">
    <name type="scientific">Beauveria bassiana</name>
    <name type="common">White muscardine disease fungus</name>
    <name type="synonym">Tritirachium shiotae</name>
    <dbReference type="NCBI Taxonomy" id="176275"/>
    <lineage>
        <taxon>Eukaryota</taxon>
        <taxon>Fungi</taxon>
        <taxon>Dikarya</taxon>
        <taxon>Ascomycota</taxon>
        <taxon>Pezizomycotina</taxon>
        <taxon>Sordariomycetes</taxon>
        <taxon>Hypocreomycetidae</taxon>
        <taxon>Hypocreales</taxon>
        <taxon>Cordycipitaceae</taxon>
        <taxon>Beauveria</taxon>
    </lineage>
</organism>
<feature type="compositionally biased region" description="Basic and acidic residues" evidence="1">
    <location>
        <begin position="1"/>
        <end position="23"/>
    </location>
</feature>
<sequence>MSPKAENKVVPEGSKAKTSDTMRLDTGTSDFRPAKAVDHYEVNPDYAKSLDAAGLSLTSLDDTGERVETIEIKGGSSFFVGLQSHS</sequence>
<name>A0A2N6NKK7_BEABA</name>
<feature type="region of interest" description="Disordered" evidence="1">
    <location>
        <begin position="1"/>
        <end position="30"/>
    </location>
</feature>
<comment type="caution">
    <text evidence="2">The sequence shown here is derived from an EMBL/GenBank/DDBJ whole genome shotgun (WGS) entry which is preliminary data.</text>
</comment>
<dbReference type="InterPro" id="IPR029062">
    <property type="entry name" value="Class_I_gatase-like"/>
</dbReference>
<dbReference type="Gene3D" id="3.40.50.880">
    <property type="match status" value="1"/>
</dbReference>
<dbReference type="AlphaFoldDB" id="A0A2N6NKK7"/>
<dbReference type="SUPFAM" id="SSF52317">
    <property type="entry name" value="Class I glutamine amidotransferase-like"/>
    <property type="match status" value="1"/>
</dbReference>
<proteinExistence type="predicted"/>
<evidence type="ECO:0000256" key="1">
    <source>
        <dbReference type="SAM" id="MobiDB-lite"/>
    </source>
</evidence>
<gene>
    <name evidence="2" type="primary">URA7_0</name>
    <name evidence="2" type="ORF">BM221_005983</name>
</gene>
<evidence type="ECO:0000313" key="2">
    <source>
        <dbReference type="EMBL" id="PMB67812.1"/>
    </source>
</evidence>
<dbReference type="Proteomes" id="UP000235728">
    <property type="component" value="Unassembled WGS sequence"/>
</dbReference>
<dbReference type="EMBL" id="MRVG01000006">
    <property type="protein sequence ID" value="PMB67812.1"/>
    <property type="molecule type" value="Genomic_DNA"/>
</dbReference>
<accession>A0A2N6NKK7</accession>
<reference evidence="2 3" key="1">
    <citation type="journal article" date="2016" name="Appl. Microbiol. Biotechnol.">
        <title>Characterization of T-DNA insertion mutants with decreased virulence in the entomopathogenic fungus Beauveria bassiana JEF-007.</title>
        <authorList>
            <person name="Kim S."/>
            <person name="Lee S.J."/>
            <person name="Nai Y.S."/>
            <person name="Yu J.S."/>
            <person name="Lee M.R."/>
            <person name="Yang Y.T."/>
            <person name="Kim J.S."/>
        </authorList>
    </citation>
    <scope>NUCLEOTIDE SEQUENCE [LARGE SCALE GENOMIC DNA]</scope>
    <source>
        <strain evidence="2 3">JEF-007</strain>
    </source>
</reference>
<evidence type="ECO:0000313" key="3">
    <source>
        <dbReference type="Proteomes" id="UP000235728"/>
    </source>
</evidence>
<protein>
    <submittedName>
        <fullName evidence="2">CTP synthase</fullName>
    </submittedName>
</protein>